<evidence type="ECO:0000313" key="2">
    <source>
        <dbReference type="EMBL" id="ABD09419.1"/>
    </source>
</evidence>
<keyword evidence="3" id="KW-1185">Reference proteome</keyword>
<dbReference type="HOGENOM" id="CLU_182917_0_0_11"/>
<organism evidence="2 3">
    <name type="scientific">Frankia casuarinae (strain DSM 45818 / CECT 9043 / HFP020203 / CcI3)</name>
    <dbReference type="NCBI Taxonomy" id="106370"/>
    <lineage>
        <taxon>Bacteria</taxon>
        <taxon>Bacillati</taxon>
        <taxon>Actinomycetota</taxon>
        <taxon>Actinomycetes</taxon>
        <taxon>Frankiales</taxon>
        <taxon>Frankiaceae</taxon>
        <taxon>Frankia</taxon>
    </lineage>
</organism>
<dbReference type="STRING" id="106370.Francci3_0025"/>
<evidence type="ECO:0000256" key="1">
    <source>
        <dbReference type="SAM" id="MobiDB-lite"/>
    </source>
</evidence>
<evidence type="ECO:0000313" key="3">
    <source>
        <dbReference type="Proteomes" id="UP000001937"/>
    </source>
</evidence>
<proteinExistence type="predicted"/>
<dbReference type="Proteomes" id="UP000001937">
    <property type="component" value="Chromosome"/>
</dbReference>
<dbReference type="EMBL" id="CP000249">
    <property type="protein sequence ID" value="ABD09419.1"/>
    <property type="molecule type" value="Genomic_DNA"/>
</dbReference>
<accession>Q2JH23</accession>
<reference evidence="2 3" key="1">
    <citation type="journal article" date="2007" name="Genome Res.">
        <title>Genome characteristics of facultatively symbiotic Frankia sp. strains reflect host range and host plant biogeography.</title>
        <authorList>
            <person name="Normand P."/>
            <person name="Lapierre P."/>
            <person name="Tisa L.S."/>
            <person name="Gogarten J.P."/>
            <person name="Alloisio N."/>
            <person name="Bagnarol E."/>
            <person name="Bassi C.A."/>
            <person name="Berry A.M."/>
            <person name="Bickhart D.M."/>
            <person name="Choisne N."/>
            <person name="Couloux A."/>
            <person name="Cournoyer B."/>
            <person name="Cruveiller S."/>
            <person name="Daubin V."/>
            <person name="Demange N."/>
            <person name="Francino M.P."/>
            <person name="Goltsman E."/>
            <person name="Huang Y."/>
            <person name="Kopp O.R."/>
            <person name="Labarre L."/>
            <person name="Lapidus A."/>
            <person name="Lavire C."/>
            <person name="Marechal J."/>
            <person name="Martinez M."/>
            <person name="Mastronunzio J.E."/>
            <person name="Mullin B.C."/>
            <person name="Niemann J."/>
            <person name="Pujic P."/>
            <person name="Rawnsley T."/>
            <person name="Rouy Z."/>
            <person name="Schenowitz C."/>
            <person name="Sellstedt A."/>
            <person name="Tavares F."/>
            <person name="Tomkins J.P."/>
            <person name="Vallenet D."/>
            <person name="Valverde C."/>
            <person name="Wall L.G."/>
            <person name="Wang Y."/>
            <person name="Medigue C."/>
            <person name="Benson D.R."/>
        </authorList>
    </citation>
    <scope>NUCLEOTIDE SEQUENCE [LARGE SCALE GENOMIC DNA]</scope>
    <source>
        <strain evidence="3">DSM 45818 / CECT 9043 / CcI3</strain>
    </source>
</reference>
<feature type="region of interest" description="Disordered" evidence="1">
    <location>
        <begin position="1"/>
        <end position="49"/>
    </location>
</feature>
<protein>
    <submittedName>
        <fullName evidence="2">Uncharacterized protein</fullName>
    </submittedName>
</protein>
<dbReference type="AlphaFoldDB" id="Q2JH23"/>
<dbReference type="KEGG" id="fra:Francci3_0025"/>
<gene>
    <name evidence="2" type="ordered locus">Francci3_0025</name>
</gene>
<sequence length="97" mass="10665">MSVTSSPHARGSSRDETQQLDRGAVVPARAGIFPRPSPSARWRSGRPRTRGDLPSLAEMWVLTRWSSPHARGSSRLYALHHVDIAVVPARAGIFPRT</sequence>
<name>Q2JH23_FRACC</name>
<dbReference type="AntiFam" id="ANF00057">
    <property type="entry name" value="Translation of E. coli type CRISPR repeat"/>
</dbReference>